<dbReference type="GO" id="GO:0004029">
    <property type="term" value="F:aldehyde dehydrogenase (NAD+) activity"/>
    <property type="evidence" value="ECO:0007669"/>
    <property type="project" value="TreeGrafter"/>
</dbReference>
<proteinExistence type="predicted"/>
<organism evidence="2 3">
    <name type="scientific">Jatrophihabitans endophyticus</name>
    <dbReference type="NCBI Taxonomy" id="1206085"/>
    <lineage>
        <taxon>Bacteria</taxon>
        <taxon>Bacillati</taxon>
        <taxon>Actinomycetota</taxon>
        <taxon>Actinomycetes</taxon>
        <taxon>Jatrophihabitantales</taxon>
        <taxon>Jatrophihabitantaceae</taxon>
        <taxon>Jatrophihabitans</taxon>
    </lineage>
</organism>
<dbReference type="OrthoDB" id="9787292at2"/>
<dbReference type="InterPro" id="IPR001509">
    <property type="entry name" value="Epimerase_deHydtase"/>
</dbReference>
<keyword evidence="3" id="KW-1185">Reference proteome</keyword>
<name>A0A1M5KIV9_9ACTN</name>
<protein>
    <submittedName>
        <fullName evidence="2">Nucleoside-diphosphate-sugar epimerase</fullName>
    </submittedName>
</protein>
<dbReference type="InterPro" id="IPR051783">
    <property type="entry name" value="NAD(P)-dependent_oxidoreduct"/>
</dbReference>
<dbReference type="CDD" id="cd05262">
    <property type="entry name" value="SDR_a7"/>
    <property type="match status" value="1"/>
</dbReference>
<dbReference type="Pfam" id="PF01370">
    <property type="entry name" value="Epimerase"/>
    <property type="match status" value="1"/>
</dbReference>
<dbReference type="InterPro" id="IPR036291">
    <property type="entry name" value="NAD(P)-bd_dom_sf"/>
</dbReference>
<dbReference type="Gene3D" id="3.40.50.720">
    <property type="entry name" value="NAD(P)-binding Rossmann-like Domain"/>
    <property type="match status" value="1"/>
</dbReference>
<dbReference type="RefSeq" id="WP_073389971.1">
    <property type="nucleotide sequence ID" value="NZ_FQVU01000003.1"/>
</dbReference>
<dbReference type="EMBL" id="FQVU01000003">
    <property type="protein sequence ID" value="SHG52648.1"/>
    <property type="molecule type" value="Genomic_DNA"/>
</dbReference>
<feature type="domain" description="NAD-dependent epimerase/dehydratase" evidence="1">
    <location>
        <begin position="3"/>
        <end position="209"/>
    </location>
</feature>
<dbReference type="Proteomes" id="UP000186132">
    <property type="component" value="Unassembled WGS sequence"/>
</dbReference>
<dbReference type="SUPFAM" id="SSF51735">
    <property type="entry name" value="NAD(P)-binding Rossmann-fold domains"/>
    <property type="match status" value="1"/>
</dbReference>
<dbReference type="PANTHER" id="PTHR48079:SF6">
    <property type="entry name" value="NAD(P)-BINDING DOMAIN-CONTAINING PROTEIN-RELATED"/>
    <property type="match status" value="1"/>
</dbReference>
<dbReference type="PANTHER" id="PTHR48079">
    <property type="entry name" value="PROTEIN YEEZ"/>
    <property type="match status" value="1"/>
</dbReference>
<evidence type="ECO:0000313" key="3">
    <source>
        <dbReference type="Proteomes" id="UP000186132"/>
    </source>
</evidence>
<evidence type="ECO:0000313" key="2">
    <source>
        <dbReference type="EMBL" id="SHG52648.1"/>
    </source>
</evidence>
<evidence type="ECO:0000259" key="1">
    <source>
        <dbReference type="Pfam" id="PF01370"/>
    </source>
</evidence>
<reference evidence="2 3" key="1">
    <citation type="submission" date="2016-11" db="EMBL/GenBank/DDBJ databases">
        <authorList>
            <person name="Jaros S."/>
            <person name="Januszkiewicz K."/>
            <person name="Wedrychowicz H."/>
        </authorList>
    </citation>
    <scope>NUCLEOTIDE SEQUENCE [LARGE SCALE GENOMIC DNA]</scope>
    <source>
        <strain evidence="2 3">DSM 45627</strain>
    </source>
</reference>
<dbReference type="GO" id="GO:0005737">
    <property type="term" value="C:cytoplasm"/>
    <property type="evidence" value="ECO:0007669"/>
    <property type="project" value="TreeGrafter"/>
</dbReference>
<gene>
    <name evidence="2" type="ORF">SAMN05443575_2170</name>
</gene>
<accession>A0A1M5KIV9</accession>
<sequence length="299" mass="30528">MRVFVTGASGWIGSAATTELLARGHEVVGLARSDAAAARIAELGAEVRRGSIDDPAGLRDGAAAADAVVHLAYNHDFSRMADAARTDSQAIEAFGEVLAGTDRPLLIASGVAGLASGTVATEDDRPAHDGHPRLVNAAAALALAERGVRSCVVRFAPTVHGAGDYGFVPVLVATARAKGVSAYVGDGTNVWPAVHRSDAGRLVALATESAPAGSIVHAVAEQGIATRAIAETIGRGLGVPVTSVPAEEAGAHFDWMGQFFAADLATSSELTRARFGWRPTGPGLLADLEQGHYFAAPPS</sequence>
<dbReference type="STRING" id="1206085.SAMN05443575_2170"/>
<dbReference type="AlphaFoldDB" id="A0A1M5KIV9"/>